<name>A0A443RZW2_9ACAR</name>
<keyword evidence="3" id="KW-0963">Cytoplasm</keyword>
<keyword evidence="10" id="KW-1185">Reference proteome</keyword>
<dbReference type="Pfam" id="PF02170">
    <property type="entry name" value="PAZ"/>
    <property type="match status" value="1"/>
</dbReference>
<dbReference type="InterPro" id="IPR003165">
    <property type="entry name" value="Piwi"/>
</dbReference>
<comment type="subcellular location">
    <subcellularLocation>
        <location evidence="1">Cytoplasm</location>
    </subcellularLocation>
</comment>
<protein>
    <submittedName>
        <fullName evidence="9">Piwi-like protein 2</fullName>
    </submittedName>
</protein>
<dbReference type="Gene3D" id="3.40.50.2300">
    <property type="match status" value="1"/>
</dbReference>
<comment type="caution">
    <text evidence="9">The sequence shown here is derived from an EMBL/GenBank/DDBJ whole genome shotgun (WGS) entry which is preliminary data.</text>
</comment>
<sequence length="542" mass="62521">NQPDGRARFEELSKKRLEGCIVLTRYNNKPYRIDEVKFDITPKSEFTLSNGQKVTYLDYFKRHWNIEIRDPNQPMLVHQPRKKGQPDGSMICLVPELSFMTGLTDDIRSDFRVMRDLAQHTRIKPAVRNQKLIEFVRNVNTNEESRKTLEDWGFILEDTTLKTQARQIAPEQMFFGNNKTITVNPKAEWANDARNSTLLQAIPVQRWVMIFTRRDAAKADEFVRSLQQVSRNMGFDFANPRRVEIMDDTPLSYCNAIKNSTSGAQLVVIMTPGSSQREDRYGAIKKLCYGDLGLSCQVVREKTLQGNKMRAVCQNIALQITCKLGGQLWGIKIPFQSCMIIGMDVYHDPMIKEKSVIGMVASMNQGATKWFTRVYNQGKHQEVASTLQTGFIACLRKYYETTNSLPQRIFVFRDGVGDGDLPTVRDYEITQMENAITDIVKSHKGPRPLLSVVVVQKRINLKMFMRNRQTNDLDNPPPGSIIDHTVTRRIFYDFYLISQHVSQGTVTPSHYITLYDKNEMTPDRMQKITYKMTHLYYNFPST</sequence>
<dbReference type="InterPro" id="IPR003100">
    <property type="entry name" value="PAZ_dom"/>
</dbReference>
<dbReference type="Gene3D" id="2.170.260.10">
    <property type="entry name" value="paz domain"/>
    <property type="match status" value="1"/>
</dbReference>
<dbReference type="PROSITE" id="PS50821">
    <property type="entry name" value="PAZ"/>
    <property type="match status" value="1"/>
</dbReference>
<dbReference type="SMART" id="SM00949">
    <property type="entry name" value="PAZ"/>
    <property type="match status" value="1"/>
</dbReference>
<dbReference type="GO" id="GO:0005737">
    <property type="term" value="C:cytoplasm"/>
    <property type="evidence" value="ECO:0007669"/>
    <property type="project" value="UniProtKB-SubCell"/>
</dbReference>
<dbReference type="InterPro" id="IPR036085">
    <property type="entry name" value="PAZ_dom_sf"/>
</dbReference>
<dbReference type="Pfam" id="PF02171">
    <property type="entry name" value="Piwi"/>
    <property type="match status" value="1"/>
</dbReference>
<evidence type="ECO:0000313" key="9">
    <source>
        <dbReference type="EMBL" id="RWS20791.1"/>
    </source>
</evidence>
<evidence type="ECO:0000259" key="8">
    <source>
        <dbReference type="PROSITE" id="PS50822"/>
    </source>
</evidence>
<dbReference type="OrthoDB" id="445936at2759"/>
<dbReference type="SUPFAM" id="SSF101690">
    <property type="entry name" value="PAZ domain"/>
    <property type="match status" value="1"/>
</dbReference>
<dbReference type="VEuPathDB" id="VectorBase:LDEU011249"/>
<feature type="domain" description="Piwi" evidence="8">
    <location>
        <begin position="266"/>
        <end position="542"/>
    </location>
</feature>
<dbReference type="SMART" id="SM00950">
    <property type="entry name" value="Piwi"/>
    <property type="match status" value="1"/>
</dbReference>
<proteinExistence type="inferred from homology"/>
<dbReference type="GO" id="GO:0003723">
    <property type="term" value="F:RNA binding"/>
    <property type="evidence" value="ECO:0007669"/>
    <property type="project" value="UniProtKB-KW"/>
</dbReference>
<accession>A0A443RZW2</accession>
<reference evidence="9 10" key="1">
    <citation type="journal article" date="2018" name="Gigascience">
        <title>Genomes of trombidid mites reveal novel predicted allergens and laterally-transferred genes associated with secondary metabolism.</title>
        <authorList>
            <person name="Dong X."/>
            <person name="Chaisiri K."/>
            <person name="Xia D."/>
            <person name="Armstrong S.D."/>
            <person name="Fang Y."/>
            <person name="Donnelly M.J."/>
            <person name="Kadowaki T."/>
            <person name="McGarry J.W."/>
            <person name="Darby A.C."/>
            <person name="Makepeace B.L."/>
        </authorList>
    </citation>
    <scope>NUCLEOTIDE SEQUENCE [LARGE SCALE GENOMIC DNA]</scope>
    <source>
        <strain evidence="9">UoL-UT</strain>
    </source>
</reference>
<dbReference type="CDD" id="cd04658">
    <property type="entry name" value="Piwi_piwi-like_Euk"/>
    <property type="match status" value="1"/>
</dbReference>
<dbReference type="InterPro" id="IPR036397">
    <property type="entry name" value="RNaseH_sf"/>
</dbReference>
<dbReference type="FunFam" id="2.170.260.10:FF:000003">
    <property type="entry name" value="Piwi-like RNA-mediated gene silencing 2"/>
    <property type="match status" value="1"/>
</dbReference>
<feature type="non-terminal residue" evidence="9">
    <location>
        <position position="1"/>
    </location>
</feature>
<evidence type="ECO:0000256" key="3">
    <source>
        <dbReference type="ARBA" id="ARBA00022490"/>
    </source>
</evidence>
<dbReference type="CDD" id="cd02845">
    <property type="entry name" value="PAZ_piwi_like"/>
    <property type="match status" value="1"/>
</dbReference>
<comment type="similarity">
    <text evidence="6">Belongs to the argonaute family. Piwi subfamily.</text>
</comment>
<dbReference type="Gene3D" id="3.30.420.10">
    <property type="entry name" value="Ribonuclease H-like superfamily/Ribonuclease H"/>
    <property type="match status" value="1"/>
</dbReference>
<dbReference type="PROSITE" id="PS50822">
    <property type="entry name" value="PIWI"/>
    <property type="match status" value="1"/>
</dbReference>
<dbReference type="EMBL" id="NCKV01015486">
    <property type="protein sequence ID" value="RWS20791.1"/>
    <property type="molecule type" value="Genomic_DNA"/>
</dbReference>
<evidence type="ECO:0000313" key="10">
    <source>
        <dbReference type="Proteomes" id="UP000288716"/>
    </source>
</evidence>
<dbReference type="GO" id="GO:0034587">
    <property type="term" value="P:piRNA processing"/>
    <property type="evidence" value="ECO:0007669"/>
    <property type="project" value="UniProtKB-ARBA"/>
</dbReference>
<evidence type="ECO:0000256" key="5">
    <source>
        <dbReference type="ARBA" id="ARBA00023158"/>
    </source>
</evidence>
<evidence type="ECO:0000256" key="2">
    <source>
        <dbReference type="ARBA" id="ARBA00022473"/>
    </source>
</evidence>
<dbReference type="Proteomes" id="UP000288716">
    <property type="component" value="Unassembled WGS sequence"/>
</dbReference>
<dbReference type="InterPro" id="IPR012337">
    <property type="entry name" value="RNaseH-like_sf"/>
</dbReference>
<gene>
    <name evidence="9" type="ORF">B4U80_00824</name>
</gene>
<evidence type="ECO:0000259" key="7">
    <source>
        <dbReference type="PROSITE" id="PS50821"/>
    </source>
</evidence>
<evidence type="ECO:0000256" key="4">
    <source>
        <dbReference type="ARBA" id="ARBA00022884"/>
    </source>
</evidence>
<evidence type="ECO:0000256" key="6">
    <source>
        <dbReference type="ARBA" id="ARBA00038291"/>
    </source>
</evidence>
<evidence type="ECO:0000256" key="1">
    <source>
        <dbReference type="ARBA" id="ARBA00004496"/>
    </source>
</evidence>
<keyword evidence="2" id="KW-0217">Developmental protein</keyword>
<keyword evidence="4" id="KW-0694">RNA-binding</keyword>
<keyword evidence="5" id="KW-0943">RNA-mediated gene silencing</keyword>
<organism evidence="9 10">
    <name type="scientific">Leptotrombidium deliense</name>
    <dbReference type="NCBI Taxonomy" id="299467"/>
    <lineage>
        <taxon>Eukaryota</taxon>
        <taxon>Metazoa</taxon>
        <taxon>Ecdysozoa</taxon>
        <taxon>Arthropoda</taxon>
        <taxon>Chelicerata</taxon>
        <taxon>Arachnida</taxon>
        <taxon>Acari</taxon>
        <taxon>Acariformes</taxon>
        <taxon>Trombidiformes</taxon>
        <taxon>Prostigmata</taxon>
        <taxon>Anystina</taxon>
        <taxon>Parasitengona</taxon>
        <taxon>Trombiculoidea</taxon>
        <taxon>Trombiculidae</taxon>
        <taxon>Leptotrombidium</taxon>
    </lineage>
</organism>
<dbReference type="AlphaFoldDB" id="A0A443RZW2"/>
<dbReference type="PANTHER" id="PTHR22891">
    <property type="entry name" value="EUKARYOTIC TRANSLATION INITIATION FACTOR 2C"/>
    <property type="match status" value="1"/>
</dbReference>
<feature type="non-terminal residue" evidence="9">
    <location>
        <position position="542"/>
    </location>
</feature>
<dbReference type="SUPFAM" id="SSF53098">
    <property type="entry name" value="Ribonuclease H-like"/>
    <property type="match status" value="1"/>
</dbReference>
<feature type="domain" description="PAZ" evidence="7">
    <location>
        <begin position="1"/>
        <end position="102"/>
    </location>
</feature>
<dbReference type="STRING" id="299467.A0A443RZW2"/>